<dbReference type="Pfam" id="PF07045">
    <property type="entry name" value="DUF1330"/>
    <property type="match status" value="1"/>
</dbReference>
<name>A0ABS5TPI9_9ACTN</name>
<accession>A0ABS5TPI9</accession>
<protein>
    <submittedName>
        <fullName evidence="2">DUF1330 domain-containing protein</fullName>
    </submittedName>
</protein>
<evidence type="ECO:0000313" key="3">
    <source>
        <dbReference type="Proteomes" id="UP001197247"/>
    </source>
</evidence>
<keyword evidence="3" id="KW-1185">Reference proteome</keyword>
<proteinExistence type="predicted"/>
<evidence type="ECO:0000313" key="2">
    <source>
        <dbReference type="EMBL" id="MBT0773015.1"/>
    </source>
</evidence>
<dbReference type="Gene3D" id="3.30.70.100">
    <property type="match status" value="1"/>
</dbReference>
<dbReference type="SUPFAM" id="SSF54909">
    <property type="entry name" value="Dimeric alpha+beta barrel"/>
    <property type="match status" value="1"/>
</dbReference>
<organism evidence="2 3">
    <name type="scientific">Kineosporia corallincola</name>
    <dbReference type="NCBI Taxonomy" id="2835133"/>
    <lineage>
        <taxon>Bacteria</taxon>
        <taxon>Bacillati</taxon>
        <taxon>Actinomycetota</taxon>
        <taxon>Actinomycetes</taxon>
        <taxon>Kineosporiales</taxon>
        <taxon>Kineosporiaceae</taxon>
        <taxon>Kineosporia</taxon>
    </lineage>
</organism>
<dbReference type="PANTHER" id="PTHR41521:SF4">
    <property type="entry name" value="BLR0684 PROTEIN"/>
    <property type="match status" value="1"/>
</dbReference>
<dbReference type="Proteomes" id="UP001197247">
    <property type="component" value="Unassembled WGS sequence"/>
</dbReference>
<sequence>MTAYAIAHFLRVDMNDEVVEYLHRIDGTLEPHGGQFLVHGARVHELEESWPGHVVVISFPDLTAARAWYDSPGYQAILPLRTRNSSGAAILVDGVALPHAATDILGTDAA</sequence>
<feature type="domain" description="DUF1330" evidence="1">
    <location>
        <begin position="2"/>
        <end position="95"/>
    </location>
</feature>
<gene>
    <name evidence="2" type="ORF">KIH74_28995</name>
</gene>
<evidence type="ECO:0000259" key="1">
    <source>
        <dbReference type="Pfam" id="PF07045"/>
    </source>
</evidence>
<reference evidence="2 3" key="1">
    <citation type="submission" date="2021-05" db="EMBL/GenBank/DDBJ databases">
        <title>Kineosporia and Streptomyces sp. nov. two new marine actinobacteria isolated from Coral.</title>
        <authorList>
            <person name="Buangrab K."/>
            <person name="Sutthacheep M."/>
            <person name="Yeemin T."/>
            <person name="Harunari E."/>
            <person name="Igarashi Y."/>
            <person name="Kanchanasin P."/>
            <person name="Tanasupawat S."/>
            <person name="Phongsopitanun W."/>
        </authorList>
    </citation>
    <scope>NUCLEOTIDE SEQUENCE [LARGE SCALE GENOMIC DNA]</scope>
    <source>
        <strain evidence="2 3">J2-2</strain>
    </source>
</reference>
<dbReference type="EMBL" id="JAHBAY010000015">
    <property type="protein sequence ID" value="MBT0773015.1"/>
    <property type="molecule type" value="Genomic_DNA"/>
</dbReference>
<dbReference type="RefSeq" id="WP_214159556.1">
    <property type="nucleotide sequence ID" value="NZ_JAHBAY010000015.1"/>
</dbReference>
<dbReference type="InterPro" id="IPR010753">
    <property type="entry name" value="DUF1330"/>
</dbReference>
<dbReference type="InterPro" id="IPR011008">
    <property type="entry name" value="Dimeric_a/b-barrel"/>
</dbReference>
<dbReference type="PANTHER" id="PTHR41521">
    <property type="match status" value="1"/>
</dbReference>
<comment type="caution">
    <text evidence="2">The sequence shown here is derived from an EMBL/GenBank/DDBJ whole genome shotgun (WGS) entry which is preliminary data.</text>
</comment>